<dbReference type="AlphaFoldDB" id="A0A2I2FY42"/>
<dbReference type="PANTHER" id="PTHR48107:SF16">
    <property type="entry name" value="NADPH-DEPENDENT ALDEHYDE REDUCTASE 1, CHLOROPLASTIC"/>
    <property type="match status" value="1"/>
</dbReference>
<keyword evidence="3" id="KW-0560">Oxidoreductase</keyword>
<evidence type="ECO:0000256" key="2">
    <source>
        <dbReference type="ARBA" id="ARBA00022857"/>
    </source>
</evidence>
<evidence type="ECO:0000256" key="1">
    <source>
        <dbReference type="ARBA" id="ARBA00006484"/>
    </source>
</evidence>
<dbReference type="GO" id="GO:0016614">
    <property type="term" value="F:oxidoreductase activity, acting on CH-OH group of donors"/>
    <property type="evidence" value="ECO:0007669"/>
    <property type="project" value="UniProtKB-ARBA"/>
</dbReference>
<proteinExistence type="inferred from homology"/>
<protein>
    <submittedName>
        <fullName evidence="4">NAD(P)-binding protein</fullName>
    </submittedName>
</protein>
<evidence type="ECO:0000313" key="5">
    <source>
        <dbReference type="Proteomes" id="UP000234275"/>
    </source>
</evidence>
<dbReference type="STRING" id="1392250.A0A2I2FY42"/>
<keyword evidence="2" id="KW-0521">NADP</keyword>
<dbReference type="Proteomes" id="UP000234275">
    <property type="component" value="Unassembled WGS sequence"/>
</dbReference>
<dbReference type="PRINTS" id="PR00081">
    <property type="entry name" value="GDHRDH"/>
</dbReference>
<dbReference type="OrthoDB" id="47007at2759"/>
<sequence length="270" mass="29866">MIDTGKGPVQRRSEPIGTFIQYEGSGKLKGQKILITDGDSGIGRLVAILMAKEGADITIAHHPEKSEEAEDTRRLVESEDRACLLVAGDLSKREYCRRAVEAHIRRFKKLNVLVNNASRQNMYRDLSRLDHNRIGAVFQGNVVQTIAMAKYALPFMSRGDSIINTTSVIHSHGSHTLVDYAATKGAMVGFTQSLAAQLIPKGIRVNGVAPGDIYKAVQRAAEREIWGRNRILLQSAEPSEVATSFVFLASSKASLYCEFNRLRFVSNRIH</sequence>
<dbReference type="SUPFAM" id="SSF51735">
    <property type="entry name" value="NAD(P)-binding Rossmann-fold domains"/>
    <property type="match status" value="1"/>
</dbReference>
<dbReference type="InterPro" id="IPR036291">
    <property type="entry name" value="NAD(P)-bd_dom_sf"/>
</dbReference>
<dbReference type="EMBL" id="MSFO01000007">
    <property type="protein sequence ID" value="PLB45557.1"/>
    <property type="molecule type" value="Genomic_DNA"/>
</dbReference>
<dbReference type="VEuPathDB" id="FungiDB:P170DRAFT_363909"/>
<comment type="similarity">
    <text evidence="1">Belongs to the short-chain dehydrogenases/reductases (SDR) family.</text>
</comment>
<dbReference type="RefSeq" id="XP_024700859.1">
    <property type="nucleotide sequence ID" value="XM_024844615.1"/>
</dbReference>
<dbReference type="GeneID" id="36552315"/>
<dbReference type="PANTHER" id="PTHR48107">
    <property type="entry name" value="NADPH-DEPENDENT ALDEHYDE REDUCTASE-LIKE PROTEIN, CHLOROPLASTIC-RELATED"/>
    <property type="match status" value="1"/>
</dbReference>
<accession>A0A2I2FY42</accession>
<name>A0A2I2FY42_9EURO</name>
<reference evidence="4 5" key="1">
    <citation type="submission" date="2016-12" db="EMBL/GenBank/DDBJ databases">
        <title>The genomes of Aspergillus section Nigri reveals drivers in fungal speciation.</title>
        <authorList>
            <consortium name="DOE Joint Genome Institute"/>
            <person name="Vesth T.C."/>
            <person name="Nybo J."/>
            <person name="Theobald S."/>
            <person name="Brandl J."/>
            <person name="Frisvad J.C."/>
            <person name="Nielsen K.F."/>
            <person name="Lyhne E.K."/>
            <person name="Kogle M.E."/>
            <person name="Kuo A."/>
            <person name="Riley R."/>
            <person name="Clum A."/>
            <person name="Nolan M."/>
            <person name="Lipzen A."/>
            <person name="Salamov A."/>
            <person name="Henrissat B."/>
            <person name="Wiebenga A."/>
            <person name="De Vries R.P."/>
            <person name="Grigoriev I.V."/>
            <person name="Mortensen U.H."/>
            <person name="Andersen M.R."/>
            <person name="Baker S.E."/>
        </authorList>
    </citation>
    <scope>NUCLEOTIDE SEQUENCE [LARGE SCALE GENOMIC DNA]</scope>
    <source>
        <strain evidence="4 5">IBT 23096</strain>
    </source>
</reference>
<dbReference type="InterPro" id="IPR020904">
    <property type="entry name" value="Sc_DH/Rdtase_CS"/>
</dbReference>
<gene>
    <name evidence="4" type="ORF">P170DRAFT_363909</name>
</gene>
<dbReference type="GO" id="GO:0044550">
    <property type="term" value="P:secondary metabolite biosynthetic process"/>
    <property type="evidence" value="ECO:0007669"/>
    <property type="project" value="UniProtKB-ARBA"/>
</dbReference>
<dbReference type="PROSITE" id="PS00061">
    <property type="entry name" value="ADH_SHORT"/>
    <property type="match status" value="1"/>
</dbReference>
<dbReference type="PRINTS" id="PR00080">
    <property type="entry name" value="SDRFAMILY"/>
</dbReference>
<comment type="caution">
    <text evidence="4">The sequence shown here is derived from an EMBL/GenBank/DDBJ whole genome shotgun (WGS) entry which is preliminary data.</text>
</comment>
<evidence type="ECO:0000313" key="4">
    <source>
        <dbReference type="EMBL" id="PLB45557.1"/>
    </source>
</evidence>
<evidence type="ECO:0000256" key="3">
    <source>
        <dbReference type="ARBA" id="ARBA00023002"/>
    </source>
</evidence>
<dbReference type="InterPro" id="IPR002347">
    <property type="entry name" value="SDR_fam"/>
</dbReference>
<organism evidence="4 5">
    <name type="scientific">Aspergillus steynii IBT 23096</name>
    <dbReference type="NCBI Taxonomy" id="1392250"/>
    <lineage>
        <taxon>Eukaryota</taxon>
        <taxon>Fungi</taxon>
        <taxon>Dikarya</taxon>
        <taxon>Ascomycota</taxon>
        <taxon>Pezizomycotina</taxon>
        <taxon>Eurotiomycetes</taxon>
        <taxon>Eurotiomycetidae</taxon>
        <taxon>Eurotiales</taxon>
        <taxon>Aspergillaceae</taxon>
        <taxon>Aspergillus</taxon>
        <taxon>Aspergillus subgen. Circumdati</taxon>
    </lineage>
</organism>
<dbReference type="Pfam" id="PF13561">
    <property type="entry name" value="adh_short_C2"/>
    <property type="match status" value="1"/>
</dbReference>
<keyword evidence="5" id="KW-1185">Reference proteome</keyword>
<dbReference type="Gene3D" id="3.40.50.720">
    <property type="entry name" value="NAD(P)-binding Rossmann-like Domain"/>
    <property type="match status" value="1"/>
</dbReference>